<keyword evidence="9" id="KW-1185">Reference proteome</keyword>
<keyword evidence="4" id="KW-0479">Metal-binding</keyword>
<keyword evidence="7" id="KW-0503">Monooxygenase</keyword>
<dbReference type="Pfam" id="PF00067">
    <property type="entry name" value="p450"/>
    <property type="match status" value="1"/>
</dbReference>
<evidence type="ECO:0000256" key="5">
    <source>
        <dbReference type="ARBA" id="ARBA00023002"/>
    </source>
</evidence>
<dbReference type="InterPro" id="IPR036396">
    <property type="entry name" value="Cyt_P450_sf"/>
</dbReference>
<keyword evidence="5" id="KW-0560">Oxidoreductase</keyword>
<keyword evidence="6" id="KW-0408">Iron</keyword>
<evidence type="ECO:0000313" key="8">
    <source>
        <dbReference type="EMBL" id="KAJ6803764.1"/>
    </source>
</evidence>
<dbReference type="EMBL" id="JANAVB010036362">
    <property type="protein sequence ID" value="KAJ6803764.1"/>
    <property type="molecule type" value="Genomic_DNA"/>
</dbReference>
<dbReference type="AlphaFoldDB" id="A0AAX6EIB9"/>
<keyword evidence="3" id="KW-0349">Heme</keyword>
<evidence type="ECO:0000256" key="2">
    <source>
        <dbReference type="ARBA" id="ARBA00010617"/>
    </source>
</evidence>
<dbReference type="GO" id="GO:0004497">
    <property type="term" value="F:monooxygenase activity"/>
    <property type="evidence" value="ECO:0007669"/>
    <property type="project" value="UniProtKB-KW"/>
</dbReference>
<dbReference type="InterPro" id="IPR051996">
    <property type="entry name" value="Cytochrome_P450_78A"/>
</dbReference>
<evidence type="ECO:0000256" key="6">
    <source>
        <dbReference type="ARBA" id="ARBA00023004"/>
    </source>
</evidence>
<comment type="similarity">
    <text evidence="2">Belongs to the cytochrome P450 family.</text>
</comment>
<evidence type="ECO:0000256" key="3">
    <source>
        <dbReference type="ARBA" id="ARBA00022617"/>
    </source>
</evidence>
<evidence type="ECO:0000256" key="7">
    <source>
        <dbReference type="ARBA" id="ARBA00023033"/>
    </source>
</evidence>
<evidence type="ECO:0000256" key="1">
    <source>
        <dbReference type="ARBA" id="ARBA00001971"/>
    </source>
</evidence>
<name>A0AAX6EIB9_IRIPA</name>
<dbReference type="InterPro" id="IPR001128">
    <property type="entry name" value="Cyt_P450"/>
</dbReference>
<dbReference type="Proteomes" id="UP001140949">
    <property type="component" value="Unassembled WGS sequence"/>
</dbReference>
<protein>
    <submittedName>
        <fullName evidence="8">Cytochrome P450 78A9</fullName>
    </submittedName>
</protein>
<dbReference type="GO" id="GO:0020037">
    <property type="term" value="F:heme binding"/>
    <property type="evidence" value="ECO:0007669"/>
    <property type="project" value="InterPro"/>
</dbReference>
<sequence>MRLMYGLGRRHLSDAAEQFNAARLMAMSIGETHAVVTSHPDVAKEILNSSSFADHHVKESAYGLLFHRAIGFVPHGFYWHTLRRIASTHLFCPKQIAASEHQRAKIASDMIAELDGTLKGSVRVRDVLKRASLNNIVSSVFRRKYGPGVGSGEVVELRGLVEEGYDLLG</sequence>
<evidence type="ECO:0000256" key="4">
    <source>
        <dbReference type="ARBA" id="ARBA00022723"/>
    </source>
</evidence>
<reference evidence="8" key="1">
    <citation type="journal article" date="2023" name="GigaByte">
        <title>Genome assembly of the bearded iris, Iris pallida Lam.</title>
        <authorList>
            <person name="Bruccoleri R.E."/>
            <person name="Oakeley E.J."/>
            <person name="Faust A.M.E."/>
            <person name="Altorfer M."/>
            <person name="Dessus-Babus S."/>
            <person name="Burckhardt D."/>
            <person name="Oertli M."/>
            <person name="Naumann U."/>
            <person name="Petersen F."/>
            <person name="Wong J."/>
        </authorList>
    </citation>
    <scope>NUCLEOTIDE SEQUENCE</scope>
    <source>
        <strain evidence="8">GSM-AAB239-AS_SAM_17_03QT</strain>
    </source>
</reference>
<dbReference type="GO" id="GO:0016705">
    <property type="term" value="F:oxidoreductase activity, acting on paired donors, with incorporation or reduction of molecular oxygen"/>
    <property type="evidence" value="ECO:0007669"/>
    <property type="project" value="InterPro"/>
</dbReference>
<proteinExistence type="inferred from homology"/>
<accession>A0AAX6EIB9</accession>
<dbReference type="GO" id="GO:0005506">
    <property type="term" value="F:iron ion binding"/>
    <property type="evidence" value="ECO:0007669"/>
    <property type="project" value="InterPro"/>
</dbReference>
<dbReference type="Gene3D" id="1.10.630.10">
    <property type="entry name" value="Cytochrome P450"/>
    <property type="match status" value="1"/>
</dbReference>
<evidence type="ECO:0000313" key="9">
    <source>
        <dbReference type="Proteomes" id="UP001140949"/>
    </source>
</evidence>
<gene>
    <name evidence="8" type="ORF">M6B38_189945</name>
</gene>
<comment type="caution">
    <text evidence="8">The sequence shown here is derived from an EMBL/GenBank/DDBJ whole genome shotgun (WGS) entry which is preliminary data.</text>
</comment>
<dbReference type="PANTHER" id="PTHR47946">
    <property type="entry name" value="CYTOCHROME P450 78A7-RELATED"/>
    <property type="match status" value="1"/>
</dbReference>
<organism evidence="8 9">
    <name type="scientific">Iris pallida</name>
    <name type="common">Sweet iris</name>
    <dbReference type="NCBI Taxonomy" id="29817"/>
    <lineage>
        <taxon>Eukaryota</taxon>
        <taxon>Viridiplantae</taxon>
        <taxon>Streptophyta</taxon>
        <taxon>Embryophyta</taxon>
        <taxon>Tracheophyta</taxon>
        <taxon>Spermatophyta</taxon>
        <taxon>Magnoliopsida</taxon>
        <taxon>Liliopsida</taxon>
        <taxon>Asparagales</taxon>
        <taxon>Iridaceae</taxon>
        <taxon>Iridoideae</taxon>
        <taxon>Irideae</taxon>
        <taxon>Iris</taxon>
    </lineage>
</organism>
<dbReference type="PANTHER" id="PTHR47946:SF23">
    <property type="entry name" value="CYTOCHROME P450 78A9"/>
    <property type="match status" value="1"/>
</dbReference>
<reference evidence="8" key="2">
    <citation type="submission" date="2023-04" db="EMBL/GenBank/DDBJ databases">
        <authorList>
            <person name="Bruccoleri R.E."/>
            <person name="Oakeley E.J."/>
            <person name="Faust A.-M."/>
            <person name="Dessus-Babus S."/>
            <person name="Altorfer M."/>
            <person name="Burckhardt D."/>
            <person name="Oertli M."/>
            <person name="Naumann U."/>
            <person name="Petersen F."/>
            <person name="Wong J."/>
        </authorList>
    </citation>
    <scope>NUCLEOTIDE SEQUENCE</scope>
    <source>
        <strain evidence="8">GSM-AAB239-AS_SAM_17_03QT</strain>
        <tissue evidence="8">Leaf</tissue>
    </source>
</reference>
<dbReference type="SUPFAM" id="SSF48264">
    <property type="entry name" value="Cytochrome P450"/>
    <property type="match status" value="1"/>
</dbReference>
<comment type="cofactor">
    <cofactor evidence="1">
        <name>heme</name>
        <dbReference type="ChEBI" id="CHEBI:30413"/>
    </cofactor>
</comment>